<dbReference type="PANTHER" id="PTHR10996">
    <property type="entry name" value="2-HYDROXYACID DEHYDROGENASE-RELATED"/>
    <property type="match status" value="1"/>
</dbReference>
<evidence type="ECO:0000313" key="6">
    <source>
        <dbReference type="Proteomes" id="UP000567795"/>
    </source>
</evidence>
<evidence type="ECO:0000259" key="4">
    <source>
        <dbReference type="Pfam" id="PF02826"/>
    </source>
</evidence>
<keyword evidence="2" id="KW-0520">NAD</keyword>
<dbReference type="GO" id="GO:0030267">
    <property type="term" value="F:glyoxylate reductase (NADPH) activity"/>
    <property type="evidence" value="ECO:0007669"/>
    <property type="project" value="TreeGrafter"/>
</dbReference>
<evidence type="ECO:0000256" key="2">
    <source>
        <dbReference type="ARBA" id="ARBA00023027"/>
    </source>
</evidence>
<gene>
    <name evidence="5" type="ORF">FHU37_001718</name>
</gene>
<reference evidence="5 6" key="1">
    <citation type="submission" date="2020-07" db="EMBL/GenBank/DDBJ databases">
        <title>Sequencing the genomes of 1000 actinobacteria strains.</title>
        <authorList>
            <person name="Klenk H.-P."/>
        </authorList>
    </citation>
    <scope>NUCLEOTIDE SEQUENCE [LARGE SCALE GENOMIC DNA]</scope>
    <source>
        <strain evidence="5 6">DSM 42178</strain>
    </source>
</reference>
<dbReference type="Gene3D" id="3.40.50.720">
    <property type="entry name" value="NAD(P)-binding Rossmann-like Domain"/>
    <property type="match status" value="2"/>
</dbReference>
<accession>A0A852ZSH2</accession>
<dbReference type="InterPro" id="IPR050223">
    <property type="entry name" value="D-isomer_2-hydroxyacid_DH"/>
</dbReference>
<evidence type="ECO:0000313" key="5">
    <source>
        <dbReference type="EMBL" id="NYI04775.1"/>
    </source>
</evidence>
<dbReference type="SUPFAM" id="SSF52283">
    <property type="entry name" value="Formate/glycerate dehydrogenase catalytic domain-like"/>
    <property type="match status" value="1"/>
</dbReference>
<proteinExistence type="predicted"/>
<evidence type="ECO:0000256" key="3">
    <source>
        <dbReference type="SAM" id="MobiDB-lite"/>
    </source>
</evidence>
<dbReference type="CDD" id="cd12167">
    <property type="entry name" value="2-Hacid_dh_8"/>
    <property type="match status" value="1"/>
</dbReference>
<protein>
    <submittedName>
        <fullName evidence="5">Phosphoglycerate dehydrogenase-like enzyme</fullName>
    </submittedName>
</protein>
<dbReference type="SUPFAM" id="SSF51735">
    <property type="entry name" value="NAD(P)-binding Rossmann-fold domains"/>
    <property type="match status" value="1"/>
</dbReference>
<dbReference type="InterPro" id="IPR029753">
    <property type="entry name" value="D-isomer_DH_CS"/>
</dbReference>
<keyword evidence="6" id="KW-1185">Reference proteome</keyword>
<organism evidence="5 6">
    <name type="scientific">Allostreptomyces psammosilenae</name>
    <dbReference type="NCBI Taxonomy" id="1892865"/>
    <lineage>
        <taxon>Bacteria</taxon>
        <taxon>Bacillati</taxon>
        <taxon>Actinomycetota</taxon>
        <taxon>Actinomycetes</taxon>
        <taxon>Kitasatosporales</taxon>
        <taxon>Streptomycetaceae</taxon>
        <taxon>Allostreptomyces</taxon>
    </lineage>
</organism>
<dbReference type="Pfam" id="PF02826">
    <property type="entry name" value="2-Hacid_dh_C"/>
    <property type="match status" value="1"/>
</dbReference>
<feature type="region of interest" description="Disordered" evidence="3">
    <location>
        <begin position="1"/>
        <end position="26"/>
    </location>
</feature>
<name>A0A852ZSH2_9ACTN</name>
<dbReference type="GO" id="GO:0051287">
    <property type="term" value="F:NAD binding"/>
    <property type="evidence" value="ECO:0007669"/>
    <property type="project" value="InterPro"/>
</dbReference>
<dbReference type="Proteomes" id="UP000567795">
    <property type="component" value="Unassembled WGS sequence"/>
</dbReference>
<keyword evidence="1" id="KW-0560">Oxidoreductase</keyword>
<dbReference type="InterPro" id="IPR036291">
    <property type="entry name" value="NAD(P)-bd_dom_sf"/>
</dbReference>
<dbReference type="InterPro" id="IPR006140">
    <property type="entry name" value="D-isomer_DH_NAD-bd"/>
</dbReference>
<dbReference type="AlphaFoldDB" id="A0A852ZSH2"/>
<dbReference type="GO" id="GO:0016618">
    <property type="term" value="F:hydroxypyruvate reductase [NAD(P)H] activity"/>
    <property type="evidence" value="ECO:0007669"/>
    <property type="project" value="TreeGrafter"/>
</dbReference>
<sequence>MTTSHRTVPSEVTEPAAPGAPLPPARRPRARALLAMAPSHVPRFFPPASLERLRSLVDIDPDLVVTDFAEPRAAAALAQAEVLVTGWGCPRFGPRELDAAPRLRAVVHTAGTVKPHLTEECWHRGVAVSSAAAANALPVAEYTLAAILLANKRVLTTRDLYRERRGGPVDWHATLAGHGNYRRVIGVVGASRIGRRVIELLAPFDFEVLVSDPHLSPADAAALGVTPVELDELCATSDVVSLHAPALPSTRHLIDRRRLALMRDGATFINTARGWLVDHDALLDELASGRLHAVIDVTEPEVLPADSPLYELPNVLLTPHVAGSMGGELRRMADFALDELERWVRGEPFAEPVLLEHLARSA</sequence>
<dbReference type="PROSITE" id="PS00670">
    <property type="entry name" value="D_2_HYDROXYACID_DH_2"/>
    <property type="match status" value="1"/>
</dbReference>
<evidence type="ECO:0000256" key="1">
    <source>
        <dbReference type="ARBA" id="ARBA00023002"/>
    </source>
</evidence>
<dbReference type="GO" id="GO:0005829">
    <property type="term" value="C:cytosol"/>
    <property type="evidence" value="ECO:0007669"/>
    <property type="project" value="TreeGrafter"/>
</dbReference>
<feature type="domain" description="D-isomer specific 2-hydroxyacid dehydrogenase NAD-binding" evidence="4">
    <location>
        <begin position="145"/>
        <end position="322"/>
    </location>
</feature>
<dbReference type="EMBL" id="JACBZD010000001">
    <property type="protein sequence ID" value="NYI04775.1"/>
    <property type="molecule type" value="Genomic_DNA"/>
</dbReference>
<comment type="caution">
    <text evidence="5">The sequence shown here is derived from an EMBL/GenBank/DDBJ whole genome shotgun (WGS) entry which is preliminary data.</text>
</comment>
<dbReference type="PANTHER" id="PTHR10996:SF178">
    <property type="entry name" value="2-HYDROXYACID DEHYDROGENASE YGL185C-RELATED"/>
    <property type="match status" value="1"/>
</dbReference>